<protein>
    <recommendedName>
        <fullName evidence="4">Large ribosomal subunit protein uL23m</fullName>
    </recommendedName>
</protein>
<evidence type="ECO:0000313" key="6">
    <source>
        <dbReference type="EMBL" id="KAK2627792.1"/>
    </source>
</evidence>
<evidence type="ECO:0000256" key="5">
    <source>
        <dbReference type="SAM" id="MobiDB-lite"/>
    </source>
</evidence>
<proteinExistence type="inferred from homology"/>
<name>A0AAD9T2C0_9HELO</name>
<dbReference type="EMBL" id="JAUBYV010000003">
    <property type="protein sequence ID" value="KAK2627792.1"/>
    <property type="molecule type" value="Genomic_DNA"/>
</dbReference>
<dbReference type="GO" id="GO:0032543">
    <property type="term" value="P:mitochondrial translation"/>
    <property type="evidence" value="ECO:0007669"/>
    <property type="project" value="TreeGrafter"/>
</dbReference>
<dbReference type="Gene3D" id="3.30.70.330">
    <property type="match status" value="1"/>
</dbReference>
<sequence>MQSVSKATPARVGRFRMGIDAQLHVAKARTKDSSNAFNRPNFTLKLLRTPQQPPTFASFEVPLNMNKLDLRDYLWNAYGVQVLGVRSYIQQQKVRQDKPGAKRIQPRKWYRPRAIKRMLVELEKPFVWPEVPENFDEYVSLLLSLFYDWLHEWEKDTFDAAQEDRKSNSEMYEPGFREKPAKDRKSIAEQAKAILKGEASWKPNQVREQWENDGEAVEVEQGLDLPKLEDK</sequence>
<dbReference type="InterPro" id="IPR013025">
    <property type="entry name" value="Ribosomal_uL23-like"/>
</dbReference>
<dbReference type="GO" id="GO:0005762">
    <property type="term" value="C:mitochondrial large ribosomal subunit"/>
    <property type="evidence" value="ECO:0007669"/>
    <property type="project" value="TreeGrafter"/>
</dbReference>
<dbReference type="SUPFAM" id="SSF54189">
    <property type="entry name" value="Ribosomal proteins S24e, L23 and L15e"/>
    <property type="match status" value="1"/>
</dbReference>
<accession>A0AAD9T2C0</accession>
<organism evidence="6 7">
    <name type="scientific">Diplocarpon rosae</name>
    <dbReference type="NCBI Taxonomy" id="946125"/>
    <lineage>
        <taxon>Eukaryota</taxon>
        <taxon>Fungi</taxon>
        <taxon>Dikarya</taxon>
        <taxon>Ascomycota</taxon>
        <taxon>Pezizomycotina</taxon>
        <taxon>Leotiomycetes</taxon>
        <taxon>Helotiales</taxon>
        <taxon>Drepanopezizaceae</taxon>
        <taxon>Diplocarpon</taxon>
    </lineage>
</organism>
<feature type="compositionally biased region" description="Basic and acidic residues" evidence="5">
    <location>
        <begin position="175"/>
        <end position="187"/>
    </location>
</feature>
<evidence type="ECO:0000313" key="7">
    <source>
        <dbReference type="Proteomes" id="UP001285354"/>
    </source>
</evidence>
<dbReference type="InterPro" id="IPR012677">
    <property type="entry name" value="Nucleotide-bd_a/b_plait_sf"/>
</dbReference>
<dbReference type="Pfam" id="PF00276">
    <property type="entry name" value="Ribosomal_L23"/>
    <property type="match status" value="1"/>
</dbReference>
<feature type="region of interest" description="Disordered" evidence="5">
    <location>
        <begin position="162"/>
        <end position="231"/>
    </location>
</feature>
<dbReference type="InterPro" id="IPR012678">
    <property type="entry name" value="Ribosomal_uL23/eL15/eS24_sf"/>
</dbReference>
<comment type="caution">
    <text evidence="6">The sequence shown here is derived from an EMBL/GenBank/DDBJ whole genome shotgun (WGS) entry which is preliminary data.</text>
</comment>
<gene>
    <name evidence="6" type="ORF">QTJ16_002438</name>
</gene>
<evidence type="ECO:0000256" key="3">
    <source>
        <dbReference type="ARBA" id="ARBA00023274"/>
    </source>
</evidence>
<dbReference type="AlphaFoldDB" id="A0AAD9T2C0"/>
<dbReference type="GO" id="GO:0003735">
    <property type="term" value="F:structural constituent of ribosome"/>
    <property type="evidence" value="ECO:0007669"/>
    <property type="project" value="InterPro"/>
</dbReference>
<keyword evidence="3" id="KW-0687">Ribonucleoprotein</keyword>
<keyword evidence="7" id="KW-1185">Reference proteome</keyword>
<evidence type="ECO:0000256" key="4">
    <source>
        <dbReference type="ARBA" id="ARBA00039977"/>
    </source>
</evidence>
<dbReference type="PANTHER" id="PTHR12059">
    <property type="entry name" value="RIBOSOMAL PROTEIN L23-RELATED"/>
    <property type="match status" value="1"/>
</dbReference>
<dbReference type="Proteomes" id="UP001285354">
    <property type="component" value="Unassembled WGS sequence"/>
</dbReference>
<comment type="similarity">
    <text evidence="1">Belongs to the universal ribosomal protein uL23 family.</text>
</comment>
<keyword evidence="2" id="KW-0689">Ribosomal protein</keyword>
<evidence type="ECO:0000256" key="1">
    <source>
        <dbReference type="ARBA" id="ARBA00006700"/>
    </source>
</evidence>
<dbReference type="PANTHER" id="PTHR12059:SF5">
    <property type="entry name" value="LARGE RIBOSOMAL SUBUNIT PROTEIN UL23M"/>
    <property type="match status" value="1"/>
</dbReference>
<reference evidence="6" key="1">
    <citation type="submission" date="2023-06" db="EMBL/GenBank/DDBJ databases">
        <title>Draft genome of Marssonina rosae.</title>
        <authorList>
            <person name="Cheng Q."/>
        </authorList>
    </citation>
    <scope>NUCLEOTIDE SEQUENCE</scope>
    <source>
        <strain evidence="6">R4</strain>
    </source>
</reference>
<evidence type="ECO:0000256" key="2">
    <source>
        <dbReference type="ARBA" id="ARBA00022980"/>
    </source>
</evidence>